<dbReference type="InterPro" id="IPR019277">
    <property type="entry name" value="DUF2304"/>
</dbReference>
<sequence length="119" mass="13062">MSLLSYILSVAAASVTLLIVIDMLRRNRLRERHAGWWLVGGGLALAVSLFPQILDAVADLIGIDVPTNLVFFVSIALLVLVCIQHSAELTKVESQVRTLTEAIALLEKRVRDMEPQARG</sequence>
<accession>A0A839ECW3</accession>
<name>A0A839ECW3_9MICO</name>
<evidence type="ECO:0000256" key="1">
    <source>
        <dbReference type="SAM" id="Phobius"/>
    </source>
</evidence>
<dbReference type="EMBL" id="JACGWX010000009">
    <property type="protein sequence ID" value="MBA8848943.1"/>
    <property type="molecule type" value="Genomic_DNA"/>
</dbReference>
<reference evidence="2 3" key="1">
    <citation type="submission" date="2020-07" db="EMBL/GenBank/DDBJ databases">
        <title>Sequencing the genomes of 1000 actinobacteria strains.</title>
        <authorList>
            <person name="Klenk H.-P."/>
        </authorList>
    </citation>
    <scope>NUCLEOTIDE SEQUENCE [LARGE SCALE GENOMIC DNA]</scope>
    <source>
        <strain evidence="2 3">DSM 19663</strain>
    </source>
</reference>
<dbReference type="RefSeq" id="WP_182491718.1">
    <property type="nucleotide sequence ID" value="NZ_BAAAOV010000004.1"/>
</dbReference>
<dbReference type="Proteomes" id="UP000585905">
    <property type="component" value="Unassembled WGS sequence"/>
</dbReference>
<gene>
    <name evidence="2" type="ORF">FHX53_002560</name>
</gene>
<proteinExistence type="predicted"/>
<feature type="transmembrane region" description="Helical" evidence="1">
    <location>
        <begin position="36"/>
        <end position="54"/>
    </location>
</feature>
<evidence type="ECO:0000313" key="2">
    <source>
        <dbReference type="EMBL" id="MBA8848943.1"/>
    </source>
</evidence>
<keyword evidence="1" id="KW-0812">Transmembrane</keyword>
<evidence type="ECO:0000313" key="3">
    <source>
        <dbReference type="Proteomes" id="UP000585905"/>
    </source>
</evidence>
<dbReference type="AlphaFoldDB" id="A0A839ECW3"/>
<keyword evidence="1" id="KW-1133">Transmembrane helix</keyword>
<feature type="transmembrane region" description="Helical" evidence="1">
    <location>
        <begin position="6"/>
        <end position="24"/>
    </location>
</feature>
<organism evidence="2 3">
    <name type="scientific">Microcella alkalica</name>
    <dbReference type="NCBI Taxonomy" id="355930"/>
    <lineage>
        <taxon>Bacteria</taxon>
        <taxon>Bacillati</taxon>
        <taxon>Actinomycetota</taxon>
        <taxon>Actinomycetes</taxon>
        <taxon>Micrococcales</taxon>
        <taxon>Microbacteriaceae</taxon>
        <taxon>Microcella</taxon>
    </lineage>
</organism>
<protein>
    <recommendedName>
        <fullName evidence="4">DUF2304 domain-containing protein</fullName>
    </recommendedName>
</protein>
<keyword evidence="1" id="KW-0472">Membrane</keyword>
<keyword evidence="3" id="KW-1185">Reference proteome</keyword>
<evidence type="ECO:0008006" key="4">
    <source>
        <dbReference type="Google" id="ProtNLM"/>
    </source>
</evidence>
<comment type="caution">
    <text evidence="2">The sequence shown here is derived from an EMBL/GenBank/DDBJ whole genome shotgun (WGS) entry which is preliminary data.</text>
</comment>
<feature type="transmembrane region" description="Helical" evidence="1">
    <location>
        <begin position="60"/>
        <end position="83"/>
    </location>
</feature>
<dbReference type="Pfam" id="PF10066">
    <property type="entry name" value="DUF2304"/>
    <property type="match status" value="1"/>
</dbReference>